<dbReference type="InterPro" id="IPR000639">
    <property type="entry name" value="Epox_hydrolase-like"/>
</dbReference>
<dbReference type="GO" id="GO:0004301">
    <property type="term" value="F:epoxide hydrolase activity"/>
    <property type="evidence" value="ECO:0007669"/>
    <property type="project" value="TreeGrafter"/>
</dbReference>
<organism evidence="5 6">
    <name type="scientific">Ochrobactrum quorumnocens</name>
    <dbReference type="NCBI Taxonomy" id="271865"/>
    <lineage>
        <taxon>Bacteria</taxon>
        <taxon>Pseudomonadati</taxon>
        <taxon>Pseudomonadota</taxon>
        <taxon>Alphaproteobacteria</taxon>
        <taxon>Hyphomicrobiales</taxon>
        <taxon>Brucellaceae</taxon>
        <taxon>Brucella/Ochrobactrum group</taxon>
        <taxon>Ochrobactrum</taxon>
    </lineage>
</organism>
<keyword evidence="2 5" id="KW-0378">Hydrolase</keyword>
<dbReference type="PANTHER" id="PTHR21661">
    <property type="entry name" value="EPOXIDE HYDROLASE 1-RELATED"/>
    <property type="match status" value="1"/>
</dbReference>
<proteinExistence type="inferred from homology"/>
<dbReference type="SUPFAM" id="SSF53474">
    <property type="entry name" value="alpha/beta-Hydrolases"/>
    <property type="match status" value="1"/>
</dbReference>
<dbReference type="PANTHER" id="PTHR21661:SF35">
    <property type="entry name" value="EPOXIDE HYDROLASE"/>
    <property type="match status" value="1"/>
</dbReference>
<sequence length="285" mass="31616">MLLHGWPSSVFEFTKIIKPLIDPAAYGKSDHEAFDVVIPSLPGYGWSGPTTNPGWDVGRIAAAMGVTMQRLGYDHYGLMGGDWGSLIASHMVTLHPERISGLYLTMVNVPPITTDDKPTEQEQQIASERERYRSTEVGYISIQATKPQSLAYALSDSPSGLAGWIVEKMRAWTDCDGDLESVLSRDDILDNITAYWLTNTIGSSMRLYRESVVLAGSAGPIKRPTAVPTGVGVFPKEINRSSRRQMERLYNVVHWTEMARGGHFPALEQPDLLVADIRSFFRGRE</sequence>
<feature type="active site" description="Proton donor" evidence="3">
    <location>
        <position position="208"/>
    </location>
</feature>
<protein>
    <submittedName>
        <fullName evidence="5">Alpha/beta hydrolase fold family protein</fullName>
    </submittedName>
</protein>
<dbReference type="AlphaFoldDB" id="A0A248UDZ4"/>
<feature type="active site" description="Proton acceptor" evidence="3">
    <location>
        <position position="263"/>
    </location>
</feature>
<evidence type="ECO:0000256" key="1">
    <source>
        <dbReference type="ARBA" id="ARBA00010088"/>
    </source>
</evidence>
<dbReference type="Pfam" id="PF00561">
    <property type="entry name" value="Abhydrolase_1"/>
    <property type="match status" value="1"/>
</dbReference>
<dbReference type="KEGG" id="och:CES85_5690"/>
<feature type="domain" description="AB hydrolase-1" evidence="4">
    <location>
        <begin position="2"/>
        <end position="125"/>
    </location>
</feature>
<evidence type="ECO:0000256" key="2">
    <source>
        <dbReference type="ARBA" id="ARBA00022801"/>
    </source>
</evidence>
<dbReference type="InterPro" id="IPR029058">
    <property type="entry name" value="AB_hydrolase_fold"/>
</dbReference>
<accession>A0A248UDZ4</accession>
<dbReference type="PIRSF" id="PIRSF001112">
    <property type="entry name" value="Epoxide_hydrolase"/>
    <property type="match status" value="1"/>
</dbReference>
<dbReference type="Gene3D" id="3.40.50.1820">
    <property type="entry name" value="alpha/beta hydrolase"/>
    <property type="match status" value="1"/>
</dbReference>
<dbReference type="PRINTS" id="PR00412">
    <property type="entry name" value="EPOXHYDRLASE"/>
</dbReference>
<dbReference type="InterPro" id="IPR016292">
    <property type="entry name" value="Epoxide_hydrolase"/>
</dbReference>
<evidence type="ECO:0000313" key="5">
    <source>
        <dbReference type="EMBL" id="ASV84886.1"/>
    </source>
</evidence>
<evidence type="ECO:0000259" key="4">
    <source>
        <dbReference type="Pfam" id="PF00561"/>
    </source>
</evidence>
<feature type="active site" description="Nucleophile" evidence="3">
    <location>
        <position position="82"/>
    </location>
</feature>
<gene>
    <name evidence="5" type="ORF">CES85_5690</name>
</gene>
<reference evidence="5 6" key="1">
    <citation type="submission" date="2017-07" db="EMBL/GenBank/DDBJ databases">
        <title>Phylogenetic study on the rhizospheric bacterium Ochrobactrum sp. A44.</title>
        <authorList>
            <person name="Krzyzanowska D.M."/>
            <person name="Ossowicki A."/>
            <person name="Rajewska M."/>
            <person name="Maciag T."/>
            <person name="Kaczynski Z."/>
            <person name="Czerwicka M."/>
            <person name="Jafra S."/>
        </authorList>
    </citation>
    <scope>NUCLEOTIDE SEQUENCE [LARGE SCALE GENOMIC DNA]</scope>
    <source>
        <strain evidence="5 6">A44</strain>
    </source>
</reference>
<dbReference type="EMBL" id="CP022603">
    <property type="protein sequence ID" value="ASV84886.1"/>
    <property type="molecule type" value="Genomic_DNA"/>
</dbReference>
<dbReference type="Proteomes" id="UP000215256">
    <property type="component" value="Chromosome 2"/>
</dbReference>
<evidence type="ECO:0000313" key="6">
    <source>
        <dbReference type="Proteomes" id="UP000215256"/>
    </source>
</evidence>
<name>A0A248UDZ4_9HYPH</name>
<comment type="similarity">
    <text evidence="1">Belongs to the peptidase S33 family.</text>
</comment>
<dbReference type="GO" id="GO:0097176">
    <property type="term" value="P:epoxide metabolic process"/>
    <property type="evidence" value="ECO:0007669"/>
    <property type="project" value="TreeGrafter"/>
</dbReference>
<dbReference type="InterPro" id="IPR000073">
    <property type="entry name" value="AB_hydrolase_1"/>
</dbReference>
<evidence type="ECO:0000256" key="3">
    <source>
        <dbReference type="PIRSR" id="PIRSR001112-1"/>
    </source>
</evidence>